<dbReference type="AlphaFoldDB" id="A0A9W4NIQ4"/>
<keyword evidence="2" id="KW-0274">FAD</keyword>
<feature type="region of interest" description="Disordered" evidence="4">
    <location>
        <begin position="560"/>
        <end position="634"/>
    </location>
</feature>
<dbReference type="Pfam" id="PF13136">
    <property type="entry name" value="DUF3984"/>
    <property type="match status" value="1"/>
</dbReference>
<keyword evidence="3" id="KW-0560">Oxidoreductase</keyword>
<dbReference type="Proteomes" id="UP001152646">
    <property type="component" value="Unassembled WGS sequence"/>
</dbReference>
<dbReference type="PANTHER" id="PTHR46720">
    <property type="entry name" value="HYDROXYLASE, PUTATIVE (AFU_ORTHOLOGUE AFUA_3G01460)-RELATED"/>
    <property type="match status" value="1"/>
</dbReference>
<accession>A0A9W4NIQ4</accession>
<name>A0A9W4NIQ4_9EURO</name>
<gene>
    <name evidence="6" type="ORF">PSALAMII_LOCUS6308</name>
</gene>
<dbReference type="GO" id="GO:0071949">
    <property type="term" value="F:FAD binding"/>
    <property type="evidence" value="ECO:0007669"/>
    <property type="project" value="InterPro"/>
</dbReference>
<evidence type="ECO:0000259" key="5">
    <source>
        <dbReference type="Pfam" id="PF01494"/>
    </source>
</evidence>
<comment type="caution">
    <text evidence="6">The sequence shown here is derived from an EMBL/GenBank/DDBJ whole genome shotgun (WGS) entry which is preliminary data.</text>
</comment>
<evidence type="ECO:0000313" key="7">
    <source>
        <dbReference type="Proteomes" id="UP001152646"/>
    </source>
</evidence>
<evidence type="ECO:0000256" key="1">
    <source>
        <dbReference type="ARBA" id="ARBA00022630"/>
    </source>
</evidence>
<protein>
    <recommendedName>
        <fullName evidence="5">FAD-binding domain-containing protein</fullName>
    </recommendedName>
</protein>
<dbReference type="Gene3D" id="3.50.50.60">
    <property type="entry name" value="FAD/NAD(P)-binding domain"/>
    <property type="match status" value="1"/>
</dbReference>
<sequence length="908" mass="101033">MGFENKRVAIVGGGLGGMSFLNAALYTGLKNVQLYEQAPQFAEVGAGVNITSNANRVLDAFGLQESMMRKSSRKLPCYMEYHNYKTGDYVGEIGEFSEPHARLLHRAHLLDSLKERVPKSSLNLGKHLASVDRNTAAGSAPYTLHFKDGSTAEADIVIGCDGIKSNVRRDMGLGDDPNYSGQVVYRGFVDYKDLPEETAQLLRKTVNFRGPQRHVLILPIGNQETGTDRAAVIGFMSESLESWDSESWMSRSDIDSLQEHVRDWCPQVQDIIAGLRKSSGDGKMLKQALYVRDPISKWYEMKDGQKDAGIILLGDSAHSTLPHQGQGTCMAIESGIALATILRHWKTDDLQAAFQFYQDLRKPRTDRVTETSYEAGRLASADSPGQMTDNFNPDALTERMRWIMEYNVLEDLRVKAYPKLKYSMVLKSDHPRTMQYIRITPLRSINITDTVVNIPQTTKTFHLKKKKRRRRKQAGARPFSHVSRGAPPHFDFHPDFLFSLFLSSQHNMEFTSTSGGFRSRRSYPNLNHVSLAPLTPRFPIDDDTEADYFNHHDNDSYLSSISVPSTPPILSHSRSNSHTRHHTRSKSSTLAPLSDTNLQSRNLAHPLHHRKPNSVSVAPSRIRTRAADSTKSKSDAEWMLRAGIALASSTREEKGQSWLHKRESSTSLVSEHFDEPRHHRRTKSGPSRKSRSGASTPFRSRAASRRGSRAGLTMTGLPTTSSSPTTERFSTGGTGASSPEGRGRALVPDFVDERIRAEMATLQGGLDEYEYGEGSEFGSDTSGDSDETPDFDEADLQQLTRERGFGLGSWIDRLVEWTLFGVEDWPVVPPVSGTSRIGSADTTTTVTFDEPVEWDNDVDTLSLVEEVDSDVDVSPDETSSNGSLEKPGVQGGWEDAGWLFRVVKRALV</sequence>
<feature type="compositionally biased region" description="Basic and acidic residues" evidence="4">
    <location>
        <begin position="625"/>
        <end position="634"/>
    </location>
</feature>
<dbReference type="InterPro" id="IPR051104">
    <property type="entry name" value="FAD_monoxygenase"/>
</dbReference>
<dbReference type="PRINTS" id="PR00420">
    <property type="entry name" value="RNGMNOXGNASE"/>
</dbReference>
<feature type="compositionally biased region" description="Polar residues" evidence="4">
    <location>
        <begin position="590"/>
        <end position="602"/>
    </location>
</feature>
<feature type="compositionally biased region" description="Basic residues" evidence="4">
    <location>
        <begin position="678"/>
        <end position="691"/>
    </location>
</feature>
<dbReference type="InterPro" id="IPR036188">
    <property type="entry name" value="FAD/NAD-bd_sf"/>
</dbReference>
<evidence type="ECO:0000256" key="2">
    <source>
        <dbReference type="ARBA" id="ARBA00022827"/>
    </source>
</evidence>
<evidence type="ECO:0000256" key="3">
    <source>
        <dbReference type="ARBA" id="ARBA00023002"/>
    </source>
</evidence>
<dbReference type="OrthoDB" id="5428495at2759"/>
<dbReference type="PANTHER" id="PTHR46720:SF3">
    <property type="entry name" value="FAD-BINDING DOMAIN-CONTAINING PROTEIN-RELATED"/>
    <property type="match status" value="1"/>
</dbReference>
<evidence type="ECO:0000313" key="6">
    <source>
        <dbReference type="EMBL" id="CAG8383668.1"/>
    </source>
</evidence>
<dbReference type="SUPFAM" id="SSF51905">
    <property type="entry name" value="FAD/NAD(P)-binding domain"/>
    <property type="match status" value="1"/>
</dbReference>
<organism evidence="6 7">
    <name type="scientific">Penicillium salamii</name>
    <dbReference type="NCBI Taxonomy" id="1612424"/>
    <lineage>
        <taxon>Eukaryota</taxon>
        <taxon>Fungi</taxon>
        <taxon>Dikarya</taxon>
        <taxon>Ascomycota</taxon>
        <taxon>Pezizomycotina</taxon>
        <taxon>Eurotiomycetes</taxon>
        <taxon>Eurotiomycetidae</taxon>
        <taxon>Eurotiales</taxon>
        <taxon>Aspergillaceae</taxon>
        <taxon>Penicillium</taxon>
    </lineage>
</organism>
<dbReference type="GO" id="GO:0044550">
    <property type="term" value="P:secondary metabolite biosynthetic process"/>
    <property type="evidence" value="ECO:0007669"/>
    <property type="project" value="TreeGrafter"/>
</dbReference>
<feature type="compositionally biased region" description="Low complexity" evidence="4">
    <location>
        <begin position="709"/>
        <end position="726"/>
    </location>
</feature>
<dbReference type="GO" id="GO:0016491">
    <property type="term" value="F:oxidoreductase activity"/>
    <property type="evidence" value="ECO:0007669"/>
    <property type="project" value="UniProtKB-KW"/>
</dbReference>
<reference evidence="6" key="1">
    <citation type="submission" date="2021-07" db="EMBL/GenBank/DDBJ databases">
        <authorList>
            <person name="Branca A.L. A."/>
        </authorList>
    </citation>
    <scope>NUCLEOTIDE SEQUENCE</scope>
</reference>
<feature type="region of interest" description="Disordered" evidence="4">
    <location>
        <begin position="769"/>
        <end position="791"/>
    </location>
</feature>
<dbReference type="InterPro" id="IPR025040">
    <property type="entry name" value="DUF3984"/>
</dbReference>
<feature type="region of interest" description="Disordered" evidence="4">
    <location>
        <begin position="649"/>
        <end position="745"/>
    </location>
</feature>
<dbReference type="InterPro" id="IPR002938">
    <property type="entry name" value="FAD-bd"/>
</dbReference>
<evidence type="ECO:0000256" key="4">
    <source>
        <dbReference type="SAM" id="MobiDB-lite"/>
    </source>
</evidence>
<dbReference type="EMBL" id="CAJVPA010000189">
    <property type="protein sequence ID" value="CAG8383668.1"/>
    <property type="molecule type" value="Genomic_DNA"/>
</dbReference>
<feature type="domain" description="FAD-binding" evidence="5">
    <location>
        <begin position="7"/>
        <end position="370"/>
    </location>
</feature>
<dbReference type="Pfam" id="PF01494">
    <property type="entry name" value="FAD_binding_3"/>
    <property type="match status" value="1"/>
</dbReference>
<feature type="region of interest" description="Disordered" evidence="4">
    <location>
        <begin position="869"/>
        <end position="889"/>
    </location>
</feature>
<proteinExistence type="predicted"/>
<dbReference type="SUPFAM" id="SSF54373">
    <property type="entry name" value="FAD-linked reductases, C-terminal domain"/>
    <property type="match status" value="1"/>
</dbReference>
<keyword evidence="1" id="KW-0285">Flavoprotein</keyword>
<feature type="compositionally biased region" description="Basic and acidic residues" evidence="4">
    <location>
        <begin position="650"/>
        <end position="664"/>
    </location>
</feature>
<feature type="compositionally biased region" description="Basic residues" evidence="4">
    <location>
        <begin position="575"/>
        <end position="585"/>
    </location>
</feature>